<reference evidence="13" key="1">
    <citation type="journal article" date="2005" name="Nature">
        <title>Sequencing of Aspergillus nidulans and comparative analysis with A. fumigatus and A. oryzae.</title>
        <authorList>
            <person name="Galagan J.E."/>
            <person name="Calvo S.E."/>
            <person name="Cuomo C."/>
            <person name="Ma L.J."/>
            <person name="Wortman J.R."/>
            <person name="Batzoglou S."/>
            <person name="Lee S.I."/>
            <person name="Basturkmen M."/>
            <person name="Spevak C.C."/>
            <person name="Clutterbuck J."/>
            <person name="Kapitonov V."/>
            <person name="Jurka J."/>
            <person name="Scazzocchio C."/>
            <person name="Farman M."/>
            <person name="Butler J."/>
            <person name="Purcell S."/>
            <person name="Harris S."/>
            <person name="Braus G.H."/>
            <person name="Draht O."/>
            <person name="Busch S."/>
            <person name="D'Enfert C."/>
            <person name="Bouchier C."/>
            <person name="Goldman G.H."/>
            <person name="Bell-Pedersen D."/>
            <person name="Griffiths-Jones S."/>
            <person name="Doonan J.H."/>
            <person name="Yu J."/>
            <person name="Vienken K."/>
            <person name="Pain A."/>
            <person name="Freitag M."/>
            <person name="Selker E.U."/>
            <person name="Archer D.B."/>
            <person name="Penalva M.A."/>
            <person name="Oakley B.R."/>
            <person name="Momany M."/>
            <person name="Tanaka T."/>
            <person name="Kumagai T."/>
            <person name="Asai K."/>
            <person name="Machida M."/>
            <person name="Nierman W.C."/>
            <person name="Denning D.W."/>
            <person name="Caddick M."/>
            <person name="Hynes M."/>
            <person name="Paoletti M."/>
            <person name="Fischer R."/>
            <person name="Miller B."/>
            <person name="Dyer P."/>
            <person name="Sachs M.S."/>
            <person name="Osmani S.A."/>
            <person name="Birren B.W."/>
        </authorList>
    </citation>
    <scope>NUCLEOTIDE SEQUENCE [LARGE SCALE GENOMIC DNA]</scope>
    <source>
        <strain evidence="13">FGSC A4 / ATCC 38163 / CBS 112.46 / NRRL 194 / M139</strain>
    </source>
</reference>
<dbReference type="Proteomes" id="UP000000560">
    <property type="component" value="Chromosome VII"/>
</dbReference>
<accession>Q5AS20</accession>
<keyword evidence="5" id="KW-0521">NADP</keyword>
<reference evidence="13" key="2">
    <citation type="journal article" date="2009" name="Fungal Genet. Biol.">
        <title>The 2008 update of the Aspergillus nidulans genome annotation: a community effort.</title>
        <authorList>
            <person name="Wortman J.R."/>
            <person name="Gilsenan J.M."/>
            <person name="Joardar V."/>
            <person name="Deegan J."/>
            <person name="Clutterbuck J."/>
            <person name="Andersen M.R."/>
            <person name="Archer D."/>
            <person name="Bencina M."/>
            <person name="Braus G."/>
            <person name="Coutinho P."/>
            <person name="von Dohren H."/>
            <person name="Doonan J."/>
            <person name="Driessen A.J."/>
            <person name="Durek P."/>
            <person name="Espeso E."/>
            <person name="Fekete E."/>
            <person name="Flipphi M."/>
            <person name="Estrada C.G."/>
            <person name="Geysens S."/>
            <person name="Goldman G."/>
            <person name="de Groot P.W."/>
            <person name="Hansen K."/>
            <person name="Harris S.D."/>
            <person name="Heinekamp T."/>
            <person name="Helmstaedt K."/>
            <person name="Henrissat B."/>
            <person name="Hofmann G."/>
            <person name="Homan T."/>
            <person name="Horio T."/>
            <person name="Horiuchi H."/>
            <person name="James S."/>
            <person name="Jones M."/>
            <person name="Karaffa L."/>
            <person name="Karanyi Z."/>
            <person name="Kato M."/>
            <person name="Keller N."/>
            <person name="Kelly D.E."/>
            <person name="Kiel J.A."/>
            <person name="Kim J.M."/>
            <person name="van der Klei I.J."/>
            <person name="Klis F.M."/>
            <person name="Kovalchuk A."/>
            <person name="Krasevec N."/>
            <person name="Kubicek C.P."/>
            <person name="Liu B."/>
            <person name="Maccabe A."/>
            <person name="Meyer V."/>
            <person name="Mirabito P."/>
            <person name="Miskei M."/>
            <person name="Mos M."/>
            <person name="Mullins J."/>
            <person name="Nelson D.R."/>
            <person name="Nielsen J."/>
            <person name="Oakley B.R."/>
            <person name="Osmani S.A."/>
            <person name="Pakula T."/>
            <person name="Paszewski A."/>
            <person name="Paulsen I."/>
            <person name="Pilsyk S."/>
            <person name="Pocsi I."/>
            <person name="Punt P.J."/>
            <person name="Ram A.F."/>
            <person name="Ren Q."/>
            <person name="Robellet X."/>
            <person name="Robson G."/>
            <person name="Seiboth B."/>
            <person name="van Solingen P."/>
            <person name="Specht T."/>
            <person name="Sun J."/>
            <person name="Taheri-Talesh N."/>
            <person name="Takeshita N."/>
            <person name="Ussery D."/>
            <person name="vanKuyk P.A."/>
            <person name="Visser H."/>
            <person name="van de Vondervoort P.J."/>
            <person name="de Vries R.P."/>
            <person name="Walton J."/>
            <person name="Xiang X."/>
            <person name="Xiong Y."/>
            <person name="Zeng A.P."/>
            <person name="Brandt B.W."/>
            <person name="Cornell M.J."/>
            <person name="van den Hondel C.A."/>
            <person name="Visser J."/>
            <person name="Oliver S.G."/>
            <person name="Turner G."/>
        </authorList>
    </citation>
    <scope>GENOME REANNOTATION</scope>
    <source>
        <strain evidence="13">FGSC A4 / ATCC 38163 / CBS 112.46 / NRRL 194 / M139</strain>
    </source>
</reference>
<dbReference type="InterPro" id="IPR016036">
    <property type="entry name" value="Malonyl_transacylase_ACP-bd"/>
</dbReference>
<dbReference type="Pfam" id="PF21089">
    <property type="entry name" value="PKS_DH_N"/>
    <property type="match status" value="1"/>
</dbReference>
<dbReference type="Pfam" id="PF08240">
    <property type="entry name" value="ADH_N"/>
    <property type="match status" value="1"/>
</dbReference>
<dbReference type="InterPro" id="IPR042104">
    <property type="entry name" value="PKS_dehydratase_sf"/>
</dbReference>
<dbReference type="InterPro" id="IPR014030">
    <property type="entry name" value="Ketoacyl_synth_N"/>
</dbReference>
<accession>C8VLK6</accession>
<dbReference type="InterPro" id="IPR016035">
    <property type="entry name" value="Acyl_Trfase/lysoPLipase"/>
</dbReference>
<dbReference type="SUPFAM" id="SSF47336">
    <property type="entry name" value="ACP-like"/>
    <property type="match status" value="1"/>
</dbReference>
<dbReference type="GO" id="GO:0016491">
    <property type="term" value="F:oxidoreductase activity"/>
    <property type="evidence" value="ECO:0007669"/>
    <property type="project" value="InterPro"/>
</dbReference>
<evidence type="ECO:0000256" key="1">
    <source>
        <dbReference type="ARBA" id="ARBA00022450"/>
    </source>
</evidence>
<evidence type="ECO:0000256" key="6">
    <source>
        <dbReference type="ARBA" id="ARBA00023268"/>
    </source>
</evidence>
<dbReference type="Gene3D" id="3.40.50.150">
    <property type="entry name" value="Vaccinia Virus protein VP39"/>
    <property type="match status" value="1"/>
</dbReference>
<dbReference type="SMART" id="SM00827">
    <property type="entry name" value="PKS_AT"/>
    <property type="match status" value="1"/>
</dbReference>
<dbReference type="PANTHER" id="PTHR43775:SF49">
    <property type="entry name" value="SYNTHASE, PUTATIVE (JCVI)-RELATED"/>
    <property type="match status" value="1"/>
</dbReference>
<dbReference type="Pfam" id="PF16197">
    <property type="entry name" value="KAsynt_C_assoc"/>
    <property type="match status" value="1"/>
</dbReference>
<keyword evidence="4" id="KW-0808">Transferase</keyword>
<dbReference type="GO" id="GO:0006633">
    <property type="term" value="P:fatty acid biosynthetic process"/>
    <property type="evidence" value="ECO:0000318"/>
    <property type="project" value="GO_Central"/>
</dbReference>
<keyword evidence="6" id="KW-0511">Multifunctional enzyme</keyword>
<dbReference type="SMART" id="SM00825">
    <property type="entry name" value="PKS_KS"/>
    <property type="match status" value="1"/>
</dbReference>
<evidence type="ECO:0000259" key="11">
    <source>
        <dbReference type="PROSITE" id="PS52019"/>
    </source>
</evidence>
<dbReference type="InterPro" id="IPR049551">
    <property type="entry name" value="PKS_DH_C"/>
</dbReference>
<dbReference type="GeneID" id="2868230"/>
<dbReference type="InterPro" id="IPR020807">
    <property type="entry name" value="PKS_DH"/>
</dbReference>
<dbReference type="InterPro" id="IPR020843">
    <property type="entry name" value="ER"/>
</dbReference>
<evidence type="ECO:0000313" key="13">
    <source>
        <dbReference type="Proteomes" id="UP000000560"/>
    </source>
</evidence>
<dbReference type="Pfam" id="PF02801">
    <property type="entry name" value="Ketoacyl-synt_C"/>
    <property type="match status" value="1"/>
</dbReference>
<keyword evidence="3" id="KW-0489">Methyltransferase</keyword>
<dbReference type="InParanoid" id="Q5AS20"/>
<dbReference type="PROSITE" id="PS00012">
    <property type="entry name" value="PHOSPHOPANTETHEINE"/>
    <property type="match status" value="1"/>
</dbReference>
<evidence type="ECO:0000256" key="5">
    <source>
        <dbReference type="ARBA" id="ARBA00022857"/>
    </source>
</evidence>
<name>Q5AS20_EMENI</name>
<dbReference type="SUPFAM" id="SSF50129">
    <property type="entry name" value="GroES-like"/>
    <property type="match status" value="1"/>
</dbReference>
<dbReference type="InterPro" id="IPR049900">
    <property type="entry name" value="PKS_mFAS_DH"/>
</dbReference>
<dbReference type="GO" id="GO:0019748">
    <property type="term" value="P:secondary metabolic process"/>
    <property type="evidence" value="ECO:0000303"/>
    <property type="project" value="AspGD"/>
</dbReference>
<keyword evidence="7" id="KW-0012">Acyltransferase</keyword>
<dbReference type="InterPro" id="IPR029063">
    <property type="entry name" value="SAM-dependent_MTases_sf"/>
</dbReference>
<dbReference type="PROSITE" id="PS50075">
    <property type="entry name" value="CARRIER"/>
    <property type="match status" value="1"/>
</dbReference>
<dbReference type="Pfam" id="PF00698">
    <property type="entry name" value="Acyl_transf_1"/>
    <property type="match status" value="1"/>
</dbReference>
<dbReference type="SMART" id="SM00823">
    <property type="entry name" value="PKS_PP"/>
    <property type="match status" value="1"/>
</dbReference>
<evidence type="ECO:0000256" key="4">
    <source>
        <dbReference type="ARBA" id="ARBA00022679"/>
    </source>
</evidence>
<dbReference type="KEGG" id="ani:ANIA_08910"/>
<dbReference type="PROSITE" id="PS52004">
    <property type="entry name" value="KS3_2"/>
    <property type="match status" value="1"/>
</dbReference>
<dbReference type="Pfam" id="PF08659">
    <property type="entry name" value="KR"/>
    <property type="match status" value="1"/>
</dbReference>
<evidence type="ECO:0000259" key="9">
    <source>
        <dbReference type="PROSITE" id="PS50075"/>
    </source>
</evidence>
<organism evidence="12 13">
    <name type="scientific">Emericella nidulans (strain FGSC A4 / ATCC 38163 / CBS 112.46 / NRRL 194 / M139)</name>
    <name type="common">Aspergillus nidulans</name>
    <dbReference type="NCBI Taxonomy" id="227321"/>
    <lineage>
        <taxon>Eukaryota</taxon>
        <taxon>Fungi</taxon>
        <taxon>Dikarya</taxon>
        <taxon>Ascomycota</taxon>
        <taxon>Pezizomycotina</taxon>
        <taxon>Eurotiomycetes</taxon>
        <taxon>Eurotiomycetidae</taxon>
        <taxon>Eurotiales</taxon>
        <taxon>Aspergillaceae</taxon>
        <taxon>Aspergillus</taxon>
        <taxon>Aspergillus subgen. Nidulantes</taxon>
    </lineage>
</organism>
<dbReference type="PANTHER" id="PTHR43775">
    <property type="entry name" value="FATTY ACID SYNTHASE"/>
    <property type="match status" value="1"/>
</dbReference>
<sequence length="2449" mass="269315">MSETTPQTGRTTSASWADDPIAIVGVGLRLPGSIRTPQQFWQFLVNKRSGRCRVPADRYNVDAFHGPKGKLGHVCTEYGHFLDVDLAAVDSSFWSIPPKELLLLDPQQRLLMEVVYECLESSGTAAYRGRDIGLYIGALGEDWMDIQTRDPQGLGMHCVAGYSDFALSNRLSKELGLTGPSMTIRTACSSSMMALHAACQALYTGECSSAVVGGCNLILSPRMTTTMSELGVMSPTGDCRSFDARADGYARGEAVNAIHIKRLSHALRDGDPIRSVIRSVCINSDGPRSPVFIPSPESHELLIRRCHQLAGISDLSQTAMIECHGTGTKVGDVQEGRAVANVFGDIGGVLIGSVKPNLGHSEGASALTSIIKMTLALENQTIPPNINFSTPNPKIPFGPACLRVPVECEPWPKDKAERVGLNGFGIGGANGHVLLESARSFLGTFVNEAPSGCTPQLLVFSGTHPETVKRNISLSLDFLAKNPAKVADASYTLACRRRILPNRAFAVGCLDSWDVSPVRKAGPADLVWVFPGQGAQYPEMGLKLVTGNAIARDTIRSLDEVLDLIDAGRSWTLHDELLRPEPSSRLSQAKFSQPCCTAIQIALINVLKSMNVKPSAVVGHSAGEIAAAYAAGALTAAEAMAIAYQRGNIAERVEGSGGMIAVSLSREQVSPFLTDQVTVACENSSRNITLSGDSAALDDVVEKLQCTYPEVTTKRLGVNCAYHSEHMNIVKDEYLDRLVALKVKQQPLSTTFVSSVTGKSVENAGDLDTEYWCRNLVSPVLFYSAVKDTIAALPNPVFLEIGPHSALSGPLRDISPSTPYIPTLVRGISANTSILRTVGRLFQFTEIDLSGLVTGSVLTDLPPYQWQYDRRFWSESRVSRNWRFRQHPHHDILGSQIPDGNEMEPLWRSLIHLDSVPWLRDHVIDGKTVFPRSSYISMAGEAIRQLTGSSDVSLRRVSFLEDITFDGKHPTEVLTQFRPIQGTEWYDFTLTSQFEGKWTKLCMGQARRGYDLPSDIKQLCPGHRKVKPETFNRAMERLRIIYGPRFRALDRIAVNATAPEATAEITERHERQESHYIVHPCTTSSIFQLLTIAKAKGRNFDHSFVPTYIEEVYVTASTGSISAQSIITATQNRTFSGDAAGFCGGSLVFFMRNIRLMPTENRYDRGLDPHAGARLVWQPDIDKAHLARLIRPHCDKSILENLFLVEELALACIIESEQQTRSSKALAHFARYSEWLSLQRQRAEQGNYDHVKSCQAIASMPSKDRGNHIKELYQKALMTPVQHVATAVMRIYHETTTLFAGQVDPLSILMKDDLLSAIYGFNLCDFADFFRVIAHNRPCMRVLEIGAGTGGITATILPAMHTPHGERLYHSYTYTDISSGFFERAQERFRAYKGVDYRVLDISVDIAAQGFDAPYDLIIASNVLHATPNLQQTLANVKALLKPGGKLFLQELAPTTKWVNYIMGTLPGWWLSNDDRPWEPYVSPKRWDAELRAAGLSGADTVVHDGHMNAHIVSSLPELRSERNRQVTVLCKPGSEHLNSVIAYLHTRDFVTDTRHLGEELPNNQMVISLLELDGPQLHAMNETEYLNLRDLITSLDQKTMLWVTRTSQVACSDPRYAATLGLLRTARRELGLTVATLEVDTLDVKAIDAIAEVTERVLRLETTSSLDPVLEYTHAYGTLMVGKYYPAIVSEELLDRAASDQTAAVLRTSPRNIETLTWERMSLEISAPVEDWVLVETRAVGMNLKDLLVVNGTLDAALGSECAGTVQRVGPGVKNLRAGDRVMVLSPNSGVMATKFVTSERLCARMARNLSWTEAATIPFAFATAFYALIDVARLKYGDSVLIHHACSEIGTAAIQICRMIGAKFYCTVAKRADEDYLLQLGIPKERIFSSRNSTFVRDLMVPTAGLGVDVVLNTLSDNLFHASWQCVAEFGVLVDLPQGEFNKQLPMEAFEGNRSFCAVNLSQVAAKRPETIQGLLRRCMHHYALGELTPLQLQEFPAEKAQDAFKSMKEGKTGKAAIIMPEESSSLPACFSRREPSFRNDAIHLIVGGLGGLGRSVSSWMASHGARHFVFFSPSAASKENDDFVLELRAQGCRLDLVSGDISNPEDVDMLIKGLDENIPIAGVMQASMALEVTSFATMSFAQWQAAFAPKCQGTWNLHNTLLKYSRKTDYFLLFSSLSGLIGQTGYANYAAGNAFLDAFVQYRHSLGLPCSAINIGVMEDVGYVSEQTHAIDHFVATSTYTLQERDLHDAVQLAIDKSSPVGTTTRNGPAQPTYVNESQLLIGLRSTAPLDSPNNRTSWRRDPRMALYHNLNQSAAKSASEKTTDTADDQILVCFLEQLKGEPDILDKPESIDLLSTEIGKTLFSYMQRDRSNLDLDVPLPSLGVDSLLAIKMRNWFQRKIGVDIGVVQILNSGSLRDLGRITAKAIAGLRIAESTVSVADLTPMS</sequence>
<feature type="domain" description="Ketosynthase family 3 (KS3)" evidence="10">
    <location>
        <begin position="18"/>
        <end position="437"/>
    </location>
</feature>
<feature type="domain" description="PKS/mFAS DH" evidence="11">
    <location>
        <begin position="890"/>
        <end position="1165"/>
    </location>
</feature>
<evidence type="ECO:0000259" key="10">
    <source>
        <dbReference type="PROSITE" id="PS52004"/>
    </source>
</evidence>
<dbReference type="STRING" id="227321.Q5AS20"/>
<dbReference type="Gene3D" id="3.10.129.110">
    <property type="entry name" value="Polyketide synthase dehydratase"/>
    <property type="match status" value="1"/>
</dbReference>
<dbReference type="HOGENOM" id="CLU_000022_31_1_1"/>
<dbReference type="CDD" id="cd00833">
    <property type="entry name" value="PKS"/>
    <property type="match status" value="1"/>
</dbReference>
<dbReference type="InterPro" id="IPR050091">
    <property type="entry name" value="PKS_NRPS_Biosynth_Enz"/>
</dbReference>
<dbReference type="InterPro" id="IPR009081">
    <property type="entry name" value="PP-bd_ACP"/>
</dbReference>
<dbReference type="Pfam" id="PF14765">
    <property type="entry name" value="PS-DH"/>
    <property type="match status" value="1"/>
</dbReference>
<dbReference type="SUPFAM" id="SSF52151">
    <property type="entry name" value="FabD/lysophospholipase-like"/>
    <property type="match status" value="1"/>
</dbReference>
<dbReference type="InterPro" id="IPR013217">
    <property type="entry name" value="Methyltransf_12"/>
</dbReference>
<dbReference type="InterPro" id="IPR032821">
    <property type="entry name" value="PKS_assoc"/>
</dbReference>
<dbReference type="Gene3D" id="1.10.1200.10">
    <property type="entry name" value="ACP-like"/>
    <property type="match status" value="1"/>
</dbReference>
<feature type="region of interest" description="N-terminal hotdog fold" evidence="8">
    <location>
        <begin position="890"/>
        <end position="1013"/>
    </location>
</feature>
<dbReference type="GO" id="GO:0004312">
    <property type="term" value="F:fatty acid synthase activity"/>
    <property type="evidence" value="ECO:0000318"/>
    <property type="project" value="GO_Central"/>
</dbReference>
<keyword evidence="13" id="KW-1185">Reference proteome</keyword>
<feature type="region of interest" description="C-terminal hotdog fold" evidence="8">
    <location>
        <begin position="1023"/>
        <end position="1165"/>
    </location>
</feature>
<dbReference type="InterPro" id="IPR057326">
    <property type="entry name" value="KR_dom"/>
</dbReference>
<dbReference type="Pfam" id="PF08242">
    <property type="entry name" value="Methyltransf_12"/>
    <property type="match status" value="1"/>
</dbReference>
<dbReference type="SMART" id="SM00822">
    <property type="entry name" value="PKS_KR"/>
    <property type="match status" value="1"/>
</dbReference>
<dbReference type="Gene3D" id="3.40.47.10">
    <property type="match status" value="1"/>
</dbReference>
<dbReference type="CDD" id="cd05195">
    <property type="entry name" value="enoyl_red"/>
    <property type="match status" value="1"/>
</dbReference>
<dbReference type="InterPro" id="IPR016039">
    <property type="entry name" value="Thiolase-like"/>
</dbReference>
<dbReference type="InterPro" id="IPR036736">
    <property type="entry name" value="ACP-like_sf"/>
</dbReference>
<dbReference type="InterPro" id="IPR014043">
    <property type="entry name" value="Acyl_transferase_dom"/>
</dbReference>
<dbReference type="Gene3D" id="3.90.180.10">
    <property type="entry name" value="Medium-chain alcohol dehydrogenases, catalytic domain"/>
    <property type="match status" value="1"/>
</dbReference>
<dbReference type="OMA" id="CFRYMQK"/>
<dbReference type="InterPro" id="IPR013154">
    <property type="entry name" value="ADH-like_N"/>
</dbReference>
<dbReference type="Pfam" id="PF13602">
    <property type="entry name" value="ADH_zinc_N_2"/>
    <property type="match status" value="1"/>
</dbReference>
<evidence type="ECO:0000256" key="2">
    <source>
        <dbReference type="ARBA" id="ARBA00022553"/>
    </source>
</evidence>
<dbReference type="InterPro" id="IPR011032">
    <property type="entry name" value="GroES-like_sf"/>
</dbReference>
<dbReference type="GO" id="GO:0031177">
    <property type="term" value="F:phosphopantetheine binding"/>
    <property type="evidence" value="ECO:0007669"/>
    <property type="project" value="InterPro"/>
</dbReference>
<dbReference type="InterPro" id="IPR001227">
    <property type="entry name" value="Ac_transferase_dom_sf"/>
</dbReference>
<proteinExistence type="predicted"/>
<dbReference type="VEuPathDB" id="FungiDB:AN8910"/>
<dbReference type="CDD" id="cd02440">
    <property type="entry name" value="AdoMet_MTases"/>
    <property type="match status" value="1"/>
</dbReference>
<dbReference type="InterPro" id="IPR013968">
    <property type="entry name" value="PKS_KR"/>
</dbReference>
<dbReference type="Gene3D" id="3.40.50.720">
    <property type="entry name" value="NAD(P)-binding Rossmann-like Domain"/>
    <property type="match status" value="2"/>
</dbReference>
<dbReference type="InterPro" id="IPR014031">
    <property type="entry name" value="Ketoacyl_synth_C"/>
</dbReference>
<dbReference type="GO" id="GO:0032259">
    <property type="term" value="P:methylation"/>
    <property type="evidence" value="ECO:0007669"/>
    <property type="project" value="UniProtKB-KW"/>
</dbReference>
<evidence type="ECO:0000256" key="7">
    <source>
        <dbReference type="ARBA" id="ARBA00023315"/>
    </source>
</evidence>
<dbReference type="PROSITE" id="PS52019">
    <property type="entry name" value="PKS_MFAS_DH"/>
    <property type="match status" value="1"/>
</dbReference>
<dbReference type="SMART" id="SM00829">
    <property type="entry name" value="PKS_ER"/>
    <property type="match status" value="1"/>
</dbReference>
<dbReference type="GO" id="GO:0008168">
    <property type="term" value="F:methyltransferase activity"/>
    <property type="evidence" value="ECO:0007669"/>
    <property type="project" value="UniProtKB-KW"/>
</dbReference>
<keyword evidence="1" id="KW-0596">Phosphopantetheine</keyword>
<dbReference type="InterPro" id="IPR049552">
    <property type="entry name" value="PKS_DH_N"/>
</dbReference>
<dbReference type="InterPro" id="IPR020806">
    <property type="entry name" value="PKS_PP-bd"/>
</dbReference>
<protein>
    <submittedName>
        <fullName evidence="12">Polyketide synthase, putative (JCVI)</fullName>
    </submittedName>
</protein>
<dbReference type="Pfam" id="PF00550">
    <property type="entry name" value="PP-binding"/>
    <property type="match status" value="1"/>
</dbReference>
<dbReference type="InterPro" id="IPR036291">
    <property type="entry name" value="NAD(P)-bd_dom_sf"/>
</dbReference>
<dbReference type="SUPFAM" id="SSF51735">
    <property type="entry name" value="NAD(P)-binding Rossmann-fold domains"/>
    <property type="match status" value="2"/>
</dbReference>
<dbReference type="eggNOG" id="KOG1202">
    <property type="taxonomic scope" value="Eukaryota"/>
</dbReference>
<gene>
    <name evidence="12" type="ORF">ANIA_08910</name>
</gene>
<dbReference type="InterPro" id="IPR006162">
    <property type="entry name" value="Ppantetheine_attach_site"/>
</dbReference>
<dbReference type="SUPFAM" id="SSF55048">
    <property type="entry name" value="Probable ACP-binding domain of malonyl-CoA ACP transacylase"/>
    <property type="match status" value="1"/>
</dbReference>
<dbReference type="GO" id="GO:0044550">
    <property type="term" value="P:secondary metabolite biosynthetic process"/>
    <property type="evidence" value="ECO:0000318"/>
    <property type="project" value="GO_Central"/>
</dbReference>
<feature type="domain" description="Carrier" evidence="9">
    <location>
        <begin position="2353"/>
        <end position="2430"/>
    </location>
</feature>
<dbReference type="Pfam" id="PF00109">
    <property type="entry name" value="ketoacyl-synt"/>
    <property type="match status" value="1"/>
</dbReference>
<dbReference type="OrthoDB" id="329835at2759"/>
<dbReference type="SUPFAM" id="SSF53335">
    <property type="entry name" value="S-adenosyl-L-methionine-dependent methyltransferases"/>
    <property type="match status" value="1"/>
</dbReference>
<dbReference type="InterPro" id="IPR020841">
    <property type="entry name" value="PKS_Beta-ketoAc_synthase_dom"/>
</dbReference>
<evidence type="ECO:0000256" key="8">
    <source>
        <dbReference type="PROSITE-ProRule" id="PRU01363"/>
    </source>
</evidence>
<evidence type="ECO:0000313" key="12">
    <source>
        <dbReference type="EMBL" id="CBF84683.1"/>
    </source>
</evidence>
<dbReference type="RefSeq" id="XP_682179.1">
    <property type="nucleotide sequence ID" value="XM_677087.1"/>
</dbReference>
<comment type="caution">
    <text evidence="8">Lacks conserved residue(s) required for the propagation of feature annotation.</text>
</comment>
<dbReference type="Gene3D" id="3.40.366.10">
    <property type="entry name" value="Malonyl-Coenzyme A Acyl Carrier Protein, domain 2"/>
    <property type="match status" value="1"/>
</dbReference>
<dbReference type="CDD" id="cd05274">
    <property type="entry name" value="KR_FAS_SDR_x"/>
    <property type="match status" value="1"/>
</dbReference>
<evidence type="ECO:0000256" key="3">
    <source>
        <dbReference type="ARBA" id="ARBA00022603"/>
    </source>
</evidence>
<keyword evidence="2" id="KW-0597">Phosphoprotein</keyword>
<dbReference type="SMART" id="SM00826">
    <property type="entry name" value="PKS_DH"/>
    <property type="match status" value="1"/>
</dbReference>
<dbReference type="SUPFAM" id="SSF53901">
    <property type="entry name" value="Thiolase-like"/>
    <property type="match status" value="1"/>
</dbReference>
<dbReference type="EMBL" id="BN001307">
    <property type="protein sequence ID" value="CBF84683.1"/>
    <property type="molecule type" value="Genomic_DNA"/>
</dbReference>